<comment type="function">
    <text evidence="2 7">Synthesizes alpha-1,4-glucan chains using ADP-glucose.</text>
</comment>
<dbReference type="Pfam" id="PF00534">
    <property type="entry name" value="Glycos_transf_1"/>
    <property type="match status" value="1"/>
</dbReference>
<evidence type="ECO:0000259" key="8">
    <source>
        <dbReference type="Pfam" id="PF00534"/>
    </source>
</evidence>
<dbReference type="GO" id="GO:0005978">
    <property type="term" value="P:glycogen biosynthetic process"/>
    <property type="evidence" value="ECO:0007669"/>
    <property type="project" value="UniProtKB-UniRule"/>
</dbReference>
<dbReference type="NCBIfam" id="NF001899">
    <property type="entry name" value="PRK00654.1-2"/>
    <property type="match status" value="1"/>
</dbReference>
<organism evidence="10 11">
    <name type="scientific">Clostridium novyi B str. ATCC 27606</name>
    <dbReference type="NCBI Taxonomy" id="1443123"/>
    <lineage>
        <taxon>Bacteria</taxon>
        <taxon>Bacillati</taxon>
        <taxon>Bacillota</taxon>
        <taxon>Clostridia</taxon>
        <taxon>Eubacteriales</taxon>
        <taxon>Clostridiaceae</taxon>
        <taxon>Clostridium</taxon>
    </lineage>
</organism>
<dbReference type="RefSeq" id="WP_039221431.1">
    <property type="nucleotide sequence ID" value="NZ_JENW01000138.1"/>
</dbReference>
<dbReference type="NCBIfam" id="TIGR02095">
    <property type="entry name" value="glgA"/>
    <property type="match status" value="1"/>
</dbReference>
<dbReference type="InterPro" id="IPR011835">
    <property type="entry name" value="GS/SS"/>
</dbReference>
<dbReference type="InterPro" id="IPR013534">
    <property type="entry name" value="Starch_synth_cat_dom"/>
</dbReference>
<keyword evidence="5 7" id="KW-0808">Transferase</keyword>
<comment type="pathway">
    <text evidence="7">Glycan biosynthesis; glycogen biosynthesis.</text>
</comment>
<keyword evidence="4 7" id="KW-0328">Glycosyltransferase</keyword>
<comment type="similarity">
    <text evidence="3 7">Belongs to the glycosyltransferase 1 family. Bacterial/plant glycogen synthase subfamily.</text>
</comment>
<comment type="caution">
    <text evidence="10">The sequence shown here is derived from an EMBL/GenBank/DDBJ whole genome shotgun (WGS) entry which is preliminary data.</text>
</comment>
<evidence type="ECO:0000313" key="11">
    <source>
        <dbReference type="Proteomes" id="UP000027770"/>
    </source>
</evidence>
<dbReference type="EMBL" id="JENW01000138">
    <property type="protein sequence ID" value="KEI12898.1"/>
    <property type="molecule type" value="Genomic_DNA"/>
</dbReference>
<evidence type="ECO:0000256" key="5">
    <source>
        <dbReference type="ARBA" id="ARBA00022679"/>
    </source>
</evidence>
<comment type="catalytic activity">
    <reaction evidence="1 7">
        <text>[(1-&gt;4)-alpha-D-glucosyl](n) + ADP-alpha-D-glucose = [(1-&gt;4)-alpha-D-glucosyl](n+1) + ADP + H(+)</text>
        <dbReference type="Rhea" id="RHEA:18189"/>
        <dbReference type="Rhea" id="RHEA-COMP:9584"/>
        <dbReference type="Rhea" id="RHEA-COMP:9587"/>
        <dbReference type="ChEBI" id="CHEBI:15378"/>
        <dbReference type="ChEBI" id="CHEBI:15444"/>
        <dbReference type="ChEBI" id="CHEBI:57498"/>
        <dbReference type="ChEBI" id="CHEBI:456216"/>
        <dbReference type="EC" id="2.4.1.21"/>
    </reaction>
</comment>
<dbReference type="HAMAP" id="MF_00484">
    <property type="entry name" value="Glycogen_synth"/>
    <property type="match status" value="1"/>
</dbReference>
<evidence type="ECO:0000313" key="10">
    <source>
        <dbReference type="EMBL" id="KEI12898.1"/>
    </source>
</evidence>
<feature type="binding site" evidence="7">
    <location>
        <position position="15"/>
    </location>
    <ligand>
        <name>ADP-alpha-D-glucose</name>
        <dbReference type="ChEBI" id="CHEBI:57498"/>
    </ligand>
</feature>
<protein>
    <recommendedName>
        <fullName evidence="7">Glycogen synthase</fullName>
        <ecNumber evidence="7">2.4.1.21</ecNumber>
    </recommendedName>
    <alternativeName>
        <fullName evidence="7">Starch [bacterial glycogen] synthase</fullName>
    </alternativeName>
</protein>
<evidence type="ECO:0000256" key="3">
    <source>
        <dbReference type="ARBA" id="ARBA00010281"/>
    </source>
</evidence>
<evidence type="ECO:0000256" key="1">
    <source>
        <dbReference type="ARBA" id="ARBA00001478"/>
    </source>
</evidence>
<dbReference type="Gene3D" id="3.40.50.2000">
    <property type="entry name" value="Glycogen Phosphorylase B"/>
    <property type="match status" value="2"/>
</dbReference>
<dbReference type="PANTHER" id="PTHR45825">
    <property type="entry name" value="GRANULE-BOUND STARCH SYNTHASE 1, CHLOROPLASTIC/AMYLOPLASTIC"/>
    <property type="match status" value="1"/>
</dbReference>
<dbReference type="PANTHER" id="PTHR45825:SF11">
    <property type="entry name" value="ALPHA AMYLASE DOMAIN-CONTAINING PROTEIN"/>
    <property type="match status" value="1"/>
</dbReference>
<evidence type="ECO:0000256" key="7">
    <source>
        <dbReference type="HAMAP-Rule" id="MF_00484"/>
    </source>
</evidence>
<evidence type="ECO:0000256" key="6">
    <source>
        <dbReference type="ARBA" id="ARBA00023056"/>
    </source>
</evidence>
<gene>
    <name evidence="7" type="primary">glgA</name>
    <name evidence="10" type="ORF">Z959_03440</name>
</gene>
<accession>A0AA40M4T5</accession>
<keyword evidence="6 7" id="KW-0320">Glycogen biosynthesis</keyword>
<dbReference type="SUPFAM" id="SSF53756">
    <property type="entry name" value="UDP-Glycosyltransferase/glycogen phosphorylase"/>
    <property type="match status" value="1"/>
</dbReference>
<feature type="domain" description="Starch synthase catalytic" evidence="9">
    <location>
        <begin position="2"/>
        <end position="237"/>
    </location>
</feature>
<dbReference type="EC" id="2.4.1.21" evidence="7"/>
<dbReference type="Proteomes" id="UP000027770">
    <property type="component" value="Unassembled WGS sequence"/>
</dbReference>
<dbReference type="GO" id="GO:0009011">
    <property type="term" value="F:alpha-1,4-glucan glucosyltransferase (ADP-glucose donor) activity"/>
    <property type="evidence" value="ECO:0007669"/>
    <property type="project" value="UniProtKB-UniRule"/>
</dbReference>
<evidence type="ECO:0000256" key="4">
    <source>
        <dbReference type="ARBA" id="ARBA00022676"/>
    </source>
</evidence>
<reference evidence="10 11" key="1">
    <citation type="submission" date="2014-02" db="EMBL/GenBank/DDBJ databases">
        <title>Plasmidome dynamics in the species complex Clostridium novyi sensu lato converts strains of independent lineages into distinctly different pathogens.</title>
        <authorList>
            <person name="Skarin H."/>
            <person name="Segerman B."/>
        </authorList>
    </citation>
    <scope>NUCLEOTIDE SEQUENCE [LARGE SCALE GENOMIC DNA]</scope>
    <source>
        <strain evidence="10 11">ATCC 27606</strain>
    </source>
</reference>
<dbReference type="NCBIfam" id="NF001898">
    <property type="entry name" value="PRK00654.1-1"/>
    <property type="match status" value="1"/>
</dbReference>
<sequence>MNILFATSEAYPFIKTGGLGDVSYALPKALKKIGVDVRVILPKYNSIPEEYVNNMTKIAEFKIKVGWRNKYCGLLELEKDGLKFYFIDNEYYFKRDSAYAQMDDGERFSFFSKAIIESINYMNDFTPDILHCNDWHTAISIPILRDQYFNNTKLNHIKTVYTIHNLKYQGVFAKEMLGELLNFGNEYFSEEKFKYYDAISFMKAGIVYADAVTTVSPTYAQEIKTEYYGEGLHGLLQSRSNDLYGILNGIDTDINNPSTDMHLFEKYDTNNLQGKSKNKRELQKMLNLPENNNIPMIGIVSRLEEQKGFDLLKEVIEELLQENIQLVVLGTGDQKYEDLFKFFAWKYPDKLSANIYFDNSLGQKIYAASDMFLMPSRFEPCGIGQLIALKYGSVPIVRETGGLNDTVFSYNEFTREGNGFSFTRFDARDMLYTIRRAIGFYYDKDLWRELIQRGMRGDYSWGKSANEYIDIYNNVINKW</sequence>
<dbReference type="InterPro" id="IPR001296">
    <property type="entry name" value="Glyco_trans_1"/>
</dbReference>
<dbReference type="GO" id="GO:0004373">
    <property type="term" value="F:alpha-1,4-glucan glucosyltransferase (UDP-glucose donor) activity"/>
    <property type="evidence" value="ECO:0007669"/>
    <property type="project" value="InterPro"/>
</dbReference>
<dbReference type="CDD" id="cd03791">
    <property type="entry name" value="GT5_Glycogen_synthase_DULL1-like"/>
    <property type="match status" value="1"/>
</dbReference>
<name>A0AA40M4T5_CLONO</name>
<dbReference type="AlphaFoldDB" id="A0AA40M4T5"/>
<proteinExistence type="inferred from homology"/>
<keyword evidence="11" id="KW-1185">Reference proteome</keyword>
<evidence type="ECO:0000259" key="9">
    <source>
        <dbReference type="Pfam" id="PF08323"/>
    </source>
</evidence>
<dbReference type="Pfam" id="PF08323">
    <property type="entry name" value="Glyco_transf_5"/>
    <property type="match status" value="1"/>
</dbReference>
<feature type="domain" description="Glycosyl transferase family 1" evidence="8">
    <location>
        <begin position="289"/>
        <end position="436"/>
    </location>
</feature>
<evidence type="ECO:0000256" key="2">
    <source>
        <dbReference type="ARBA" id="ARBA00002764"/>
    </source>
</evidence>